<feature type="compositionally biased region" description="Basic and acidic residues" evidence="7">
    <location>
        <begin position="104"/>
        <end position="118"/>
    </location>
</feature>
<feature type="domain" description="RanBP2-type" evidence="8">
    <location>
        <begin position="296"/>
        <end position="325"/>
    </location>
</feature>
<keyword evidence="4" id="KW-0862">Zinc</keyword>
<dbReference type="GO" id="GO:0005634">
    <property type="term" value="C:nucleus"/>
    <property type="evidence" value="ECO:0007669"/>
    <property type="project" value="UniProtKB-SubCell"/>
</dbReference>
<dbReference type="PROSITE" id="PS50199">
    <property type="entry name" value="ZF_RANBP2_2"/>
    <property type="match status" value="1"/>
</dbReference>
<evidence type="ECO:0000256" key="2">
    <source>
        <dbReference type="ARBA" id="ARBA00022723"/>
    </source>
</evidence>
<evidence type="ECO:0000256" key="7">
    <source>
        <dbReference type="SAM" id="MobiDB-lite"/>
    </source>
</evidence>
<dbReference type="GO" id="GO:0000398">
    <property type="term" value="P:mRNA splicing, via spliceosome"/>
    <property type="evidence" value="ECO:0007669"/>
    <property type="project" value="TreeGrafter"/>
</dbReference>
<keyword evidence="5" id="KW-0539">Nucleus</keyword>
<dbReference type="InterPro" id="IPR001876">
    <property type="entry name" value="Znf_RanBP2"/>
</dbReference>
<accession>A0A976M7N2</accession>
<dbReference type="PANTHER" id="PTHR13948">
    <property type="entry name" value="RNA-BINDING PROTEIN"/>
    <property type="match status" value="1"/>
</dbReference>
<sequence>MGNYGKRDSYYSSKSTYKPTHSFRRDHEELKWRSSHQYPGENRDDNYARREYPRNQDQTSYKHSKYRNSKFYPSDRAFDDNRPYKRSRSRSFSPSSRKNVGPEGPKHEDLRRNNDKDTSGNVSDEDIGSDSSVFLKYQQKAWKSKAQDSSDADKRSSILIRCLDQEITEDQVESVISDVAIKNGFSTPNSVQFRTFHTNAISGSLHSTDKNLKSSQYMEGYPYPYSLEKVAIVKFPSISAAGRFMASNRSRSIKIGGREYYVEYDTLSDENPGTVNQDSLMPAVAEIATLLQKRKMVSDWNCPACRFLNFSKRSVCLACGIPKPTESEFETQNLAIEIAALNQAQMLQSNLSDVAPWVILKNIPGDADPAKLVLTICKAVPEAPAQLQKCIYVIDTNSETKRGFMFAQFGSLSTVEKYMAKRGEKKSELVVCGTTYHRLDTVRSREKHVAEELFKKVKMASLKVNYEFDILTSETNLSSEDKTMTQLNKEYRSCKVKTTNIPALEQYVSSNETHGMSQVFYSNWISESISLPSGKPDTGTFVYDPTTDYFFDHKLSLYYDAATTYYMSLTGNYYLWDEQSKSLKRVDPKVSKEGRQSQKGTLAPASEAAKKESNSIANILASAMKVAKASQENVQQLSSVITEKNQASKPLTINKTVIGKTFELSDDSDGESDMELEDKAGKSDIKVNISGTEGPKKRGSQPSSQQNRNKSANICFVCLRKFDTPDNLNFHERESRYHQALIAHQTQHN</sequence>
<evidence type="ECO:0000256" key="6">
    <source>
        <dbReference type="PROSITE-ProRule" id="PRU00322"/>
    </source>
</evidence>
<name>A0A976M7N2_THEOR</name>
<keyword evidence="3 6" id="KW-0863">Zinc-finger</keyword>
<feature type="compositionally biased region" description="Basic and acidic residues" evidence="7">
    <location>
        <begin position="23"/>
        <end position="32"/>
    </location>
</feature>
<dbReference type="Pfam" id="PF17780">
    <property type="entry name" value="OCRE"/>
    <property type="match status" value="1"/>
</dbReference>
<reference evidence="9" key="1">
    <citation type="submission" date="2022-07" db="EMBL/GenBank/DDBJ databases">
        <title>Evaluation of T. orientalis genome assembly methods using nanopore sequencing and analysis of variation between genomes.</title>
        <authorList>
            <person name="Yam J."/>
            <person name="Micallef M.L."/>
            <person name="Liu M."/>
            <person name="Djordjevic S.P."/>
            <person name="Bogema D.R."/>
            <person name="Jenkins C."/>
        </authorList>
    </citation>
    <scope>NUCLEOTIDE SEQUENCE</scope>
    <source>
        <strain evidence="9">Fish Creek</strain>
    </source>
</reference>
<feature type="compositionally biased region" description="Basic and acidic residues" evidence="7">
    <location>
        <begin position="587"/>
        <end position="596"/>
    </location>
</feature>
<dbReference type="GO" id="GO:0003723">
    <property type="term" value="F:RNA binding"/>
    <property type="evidence" value="ECO:0007669"/>
    <property type="project" value="TreeGrafter"/>
</dbReference>
<feature type="compositionally biased region" description="Acidic residues" evidence="7">
    <location>
        <begin position="664"/>
        <end position="676"/>
    </location>
</feature>
<dbReference type="PROSITE" id="PS01358">
    <property type="entry name" value="ZF_RANBP2_1"/>
    <property type="match status" value="1"/>
</dbReference>
<feature type="region of interest" description="Disordered" evidence="7">
    <location>
        <begin position="664"/>
        <end position="708"/>
    </location>
</feature>
<gene>
    <name evidence="9" type="ORF">MACJ_003235</name>
</gene>
<dbReference type="Gene3D" id="4.10.1060.10">
    <property type="entry name" value="Zinc finger, RanBP2-type"/>
    <property type="match status" value="1"/>
</dbReference>
<evidence type="ECO:0000256" key="3">
    <source>
        <dbReference type="ARBA" id="ARBA00022771"/>
    </source>
</evidence>
<dbReference type="EMBL" id="CP056067">
    <property type="protein sequence ID" value="UKJ89978.2"/>
    <property type="molecule type" value="Genomic_DNA"/>
</dbReference>
<dbReference type="CDD" id="cd16074">
    <property type="entry name" value="OCRE"/>
    <property type="match status" value="1"/>
</dbReference>
<dbReference type="GO" id="GO:0008270">
    <property type="term" value="F:zinc ion binding"/>
    <property type="evidence" value="ECO:0007669"/>
    <property type="project" value="UniProtKB-KW"/>
</dbReference>
<dbReference type="InterPro" id="IPR036443">
    <property type="entry name" value="Znf_RanBP2_sf"/>
</dbReference>
<feature type="region of interest" description="Disordered" evidence="7">
    <location>
        <begin position="587"/>
        <end position="608"/>
    </location>
</feature>
<evidence type="ECO:0000256" key="4">
    <source>
        <dbReference type="ARBA" id="ARBA00022833"/>
    </source>
</evidence>
<dbReference type="SUPFAM" id="SSF90209">
    <property type="entry name" value="Ran binding protein zinc finger-like"/>
    <property type="match status" value="1"/>
</dbReference>
<evidence type="ECO:0000256" key="1">
    <source>
        <dbReference type="ARBA" id="ARBA00004123"/>
    </source>
</evidence>
<dbReference type="InterPro" id="IPR041591">
    <property type="entry name" value="OCRE"/>
</dbReference>
<proteinExistence type="predicted"/>
<keyword evidence="2" id="KW-0479">Metal-binding</keyword>
<evidence type="ECO:0000259" key="8">
    <source>
        <dbReference type="PROSITE" id="PS50199"/>
    </source>
</evidence>
<dbReference type="Proteomes" id="UP000244803">
    <property type="component" value="Chromosome 4"/>
</dbReference>
<dbReference type="SMART" id="SM00547">
    <property type="entry name" value="ZnF_RBZ"/>
    <property type="match status" value="1"/>
</dbReference>
<feature type="compositionally biased region" description="Low complexity" evidence="7">
    <location>
        <begin position="10"/>
        <end position="20"/>
    </location>
</feature>
<evidence type="ECO:0000256" key="5">
    <source>
        <dbReference type="ARBA" id="ARBA00023242"/>
    </source>
</evidence>
<dbReference type="AlphaFoldDB" id="A0A976M7N2"/>
<feature type="compositionally biased region" description="Basic and acidic residues" evidence="7">
    <location>
        <begin position="41"/>
        <end position="54"/>
    </location>
</feature>
<organism evidence="9 10">
    <name type="scientific">Theileria orientalis</name>
    <dbReference type="NCBI Taxonomy" id="68886"/>
    <lineage>
        <taxon>Eukaryota</taxon>
        <taxon>Sar</taxon>
        <taxon>Alveolata</taxon>
        <taxon>Apicomplexa</taxon>
        <taxon>Aconoidasida</taxon>
        <taxon>Piroplasmida</taxon>
        <taxon>Theileriidae</taxon>
        <taxon>Theileria</taxon>
    </lineage>
</organism>
<feature type="region of interest" description="Disordered" evidence="7">
    <location>
        <begin position="1"/>
        <end position="130"/>
    </location>
</feature>
<dbReference type="PANTHER" id="PTHR13948:SF3">
    <property type="entry name" value="FI21118P1"/>
    <property type="match status" value="1"/>
</dbReference>
<dbReference type="OrthoDB" id="439808at2759"/>
<evidence type="ECO:0000313" key="9">
    <source>
        <dbReference type="EMBL" id="UKJ89978.2"/>
    </source>
</evidence>
<evidence type="ECO:0000313" key="10">
    <source>
        <dbReference type="Proteomes" id="UP000244803"/>
    </source>
</evidence>
<comment type="subcellular location">
    <subcellularLocation>
        <location evidence="1">Nucleus</location>
    </subcellularLocation>
</comment>
<protein>
    <submittedName>
        <fullName evidence="9">Asparagine-rich protein</fullName>
    </submittedName>
</protein>
<dbReference type="Pfam" id="PF00641">
    <property type="entry name" value="Zn_ribbon_RanBP"/>
    <property type="match status" value="1"/>
</dbReference>